<protein>
    <submittedName>
        <fullName evidence="2">Uncharacterized protein</fullName>
    </submittedName>
</protein>
<feature type="compositionally biased region" description="Basic and acidic residues" evidence="1">
    <location>
        <begin position="25"/>
        <end position="35"/>
    </location>
</feature>
<name>A0ABN7J6S5_9BASI</name>
<comment type="caution">
    <text evidence="2">The sequence shown here is derived from an EMBL/GenBank/DDBJ whole genome shotgun (WGS) entry which is preliminary data.</text>
</comment>
<dbReference type="InterPro" id="IPR027417">
    <property type="entry name" value="P-loop_NTPase"/>
</dbReference>
<evidence type="ECO:0000256" key="1">
    <source>
        <dbReference type="SAM" id="MobiDB-lite"/>
    </source>
</evidence>
<evidence type="ECO:0000313" key="3">
    <source>
        <dbReference type="Proteomes" id="UP000836402"/>
    </source>
</evidence>
<sequence length="117" mass="12708">MALKYTTNRVSDDEEGPARKRRRSERLSQDVDRAGGTKQATGAPTSMNTVSSESAPPALDADAPFAEQVQALIDLVRVFRGDPKFQPREEQLEAALRTYHGWDGIYGAATGSGKSLI</sequence>
<accession>A0ABN7J6S5</accession>
<keyword evidence="3" id="KW-1185">Reference proteome</keyword>
<dbReference type="SUPFAM" id="SSF52540">
    <property type="entry name" value="P-loop containing nucleoside triphosphate hydrolases"/>
    <property type="match status" value="1"/>
</dbReference>
<feature type="compositionally biased region" description="Polar residues" evidence="1">
    <location>
        <begin position="38"/>
        <end position="54"/>
    </location>
</feature>
<dbReference type="EMBL" id="CAJHJG010005739">
    <property type="protein sequence ID" value="CAD6952320.1"/>
    <property type="molecule type" value="Genomic_DNA"/>
</dbReference>
<organism evidence="2 3">
    <name type="scientific">Tilletia caries</name>
    <name type="common">wheat bunt fungus</name>
    <dbReference type="NCBI Taxonomy" id="13290"/>
    <lineage>
        <taxon>Eukaryota</taxon>
        <taxon>Fungi</taxon>
        <taxon>Dikarya</taxon>
        <taxon>Basidiomycota</taxon>
        <taxon>Ustilaginomycotina</taxon>
        <taxon>Exobasidiomycetes</taxon>
        <taxon>Tilletiales</taxon>
        <taxon>Tilletiaceae</taxon>
        <taxon>Tilletia</taxon>
    </lineage>
</organism>
<gene>
    <name evidence="2" type="ORF">JKIAZH3_G139</name>
</gene>
<feature type="region of interest" description="Disordered" evidence="1">
    <location>
        <begin position="1"/>
        <end position="59"/>
    </location>
</feature>
<reference evidence="2" key="1">
    <citation type="submission" date="2020-10" db="EMBL/GenBank/DDBJ databases">
        <authorList>
            <person name="Sedaghatjoo S."/>
        </authorList>
    </citation>
    <scope>NUCLEOTIDE SEQUENCE</scope>
    <source>
        <strain evidence="2">AZH3</strain>
    </source>
</reference>
<proteinExistence type="predicted"/>
<dbReference type="Proteomes" id="UP000836402">
    <property type="component" value="Unassembled WGS sequence"/>
</dbReference>
<evidence type="ECO:0000313" key="2">
    <source>
        <dbReference type="EMBL" id="CAD6952320.1"/>
    </source>
</evidence>